<evidence type="ECO:0000256" key="1">
    <source>
        <dbReference type="SAM" id="MobiDB-lite"/>
    </source>
</evidence>
<evidence type="ECO:0008006" key="4">
    <source>
        <dbReference type="Google" id="ProtNLM"/>
    </source>
</evidence>
<evidence type="ECO:0000313" key="2">
    <source>
        <dbReference type="EMBL" id="CRK38670.1"/>
    </source>
</evidence>
<evidence type="ECO:0000313" key="3">
    <source>
        <dbReference type="Proteomes" id="UP000045706"/>
    </source>
</evidence>
<proteinExistence type="predicted"/>
<dbReference type="InterPro" id="IPR021476">
    <property type="entry name" value="Egh16-like"/>
</dbReference>
<name>A0A0G4MX89_VERLO</name>
<gene>
    <name evidence="2" type="ORF">BN1723_004418</name>
</gene>
<sequence length="389" mass="38899">MVSFTDFLSASAVLAIAHGHGVILNAQGPAGPGSVGFQVNPDLPRNCTTISPCQQDATLIRDAEIQQNLVNECGRTELAGNIDIGENTENALAANAVTQVTKGSSIEVTIHQVNADGAGPYVCDLDQTSNGLRLVGQIPLTVTNNVPGANGFSQAKAQQFKMTVTLPDDLACTGASTGNVCTVRCRNNAVAGPFGGCFPVQQTDIEPKVNTPANLASAQSLELTLAQTQNNQADLVKALEANANAGTDEAKQNLAAVEAILNINPTTKAAPVQTPDLPAAPAASSDTVTSAPAEATEGAGAGAGADDGIGNGNGNAGNGNNRGGNAGGNNNNNNGNGAGNGDGNGRGRNGGNANRNGGAGNAGNAGAGGGRFGNNNKRSIGLRWSNRMA</sequence>
<organism evidence="2 3">
    <name type="scientific">Verticillium longisporum</name>
    <name type="common">Verticillium dahliae var. longisporum</name>
    <dbReference type="NCBI Taxonomy" id="100787"/>
    <lineage>
        <taxon>Eukaryota</taxon>
        <taxon>Fungi</taxon>
        <taxon>Dikarya</taxon>
        <taxon>Ascomycota</taxon>
        <taxon>Pezizomycotina</taxon>
        <taxon>Sordariomycetes</taxon>
        <taxon>Hypocreomycetidae</taxon>
        <taxon>Glomerellales</taxon>
        <taxon>Plectosphaerellaceae</taxon>
        <taxon>Verticillium</taxon>
    </lineage>
</organism>
<dbReference type="PANTHER" id="PTHR34618:SF3">
    <property type="entry name" value="GEGH 16 PROTEIN"/>
    <property type="match status" value="1"/>
</dbReference>
<reference evidence="3" key="1">
    <citation type="submission" date="2015-05" db="EMBL/GenBank/DDBJ databases">
        <authorList>
            <person name="Fogelqvist Johan"/>
        </authorList>
    </citation>
    <scope>NUCLEOTIDE SEQUENCE [LARGE SCALE GENOMIC DNA]</scope>
</reference>
<feature type="region of interest" description="Disordered" evidence="1">
    <location>
        <begin position="268"/>
        <end position="389"/>
    </location>
</feature>
<dbReference type="Pfam" id="PF11327">
    <property type="entry name" value="Egh16-like"/>
    <property type="match status" value="1"/>
</dbReference>
<protein>
    <recommendedName>
        <fullName evidence="4">GEgh 16 protein</fullName>
    </recommendedName>
</protein>
<feature type="compositionally biased region" description="Gly residues" evidence="1">
    <location>
        <begin position="299"/>
        <end position="327"/>
    </location>
</feature>
<feature type="compositionally biased region" description="Gly residues" evidence="1">
    <location>
        <begin position="357"/>
        <end position="372"/>
    </location>
</feature>
<dbReference type="PANTHER" id="PTHR34618">
    <property type="entry name" value="SURFACE PROTEIN MAS1, PUTATIVE-RELATED"/>
    <property type="match status" value="1"/>
</dbReference>
<dbReference type="AlphaFoldDB" id="A0A0G4MX89"/>
<dbReference type="Proteomes" id="UP000045706">
    <property type="component" value="Unassembled WGS sequence"/>
</dbReference>
<dbReference type="EMBL" id="CVQI01031607">
    <property type="protein sequence ID" value="CRK38670.1"/>
    <property type="molecule type" value="Genomic_DNA"/>
</dbReference>
<accession>A0A0G4MX89</accession>
<feature type="compositionally biased region" description="Gly residues" evidence="1">
    <location>
        <begin position="336"/>
        <end position="350"/>
    </location>
</feature>